<keyword evidence="4" id="KW-0489">Methyltransferase</keyword>
<organism evidence="19 20">
    <name type="scientific">Rotaria sordida</name>
    <dbReference type="NCBI Taxonomy" id="392033"/>
    <lineage>
        <taxon>Eukaryota</taxon>
        <taxon>Metazoa</taxon>
        <taxon>Spiralia</taxon>
        <taxon>Gnathifera</taxon>
        <taxon>Rotifera</taxon>
        <taxon>Eurotatoria</taxon>
        <taxon>Bdelloidea</taxon>
        <taxon>Philodinida</taxon>
        <taxon>Philodinidae</taxon>
        <taxon>Rotaria</taxon>
    </lineage>
</organism>
<comment type="subcellular location">
    <subcellularLocation>
        <location evidence="2">Cytoplasm</location>
    </subcellularLocation>
    <subcellularLocation>
        <location evidence="1">Nucleus</location>
    </subcellularLocation>
</comment>
<dbReference type="Gene3D" id="6.10.140.2220">
    <property type="match status" value="1"/>
</dbReference>
<dbReference type="InterPro" id="IPR046341">
    <property type="entry name" value="SET_dom_sf"/>
</dbReference>
<evidence type="ECO:0000256" key="12">
    <source>
        <dbReference type="ARBA" id="ARBA00093423"/>
    </source>
</evidence>
<dbReference type="PROSITE" id="PS01360">
    <property type="entry name" value="ZF_MYND_1"/>
    <property type="match status" value="1"/>
</dbReference>
<keyword evidence="7" id="KW-0479">Metal-binding</keyword>
<feature type="region of interest" description="Disordered" evidence="16">
    <location>
        <begin position="210"/>
        <end position="229"/>
    </location>
</feature>
<dbReference type="OrthoDB" id="62495at2759"/>
<dbReference type="CDD" id="cd10536">
    <property type="entry name" value="SET_SMYD4"/>
    <property type="match status" value="1"/>
</dbReference>
<keyword evidence="5" id="KW-0808">Transferase</keyword>
<dbReference type="GO" id="GO:0008168">
    <property type="term" value="F:methyltransferase activity"/>
    <property type="evidence" value="ECO:0007669"/>
    <property type="project" value="UniProtKB-KW"/>
</dbReference>
<comment type="function">
    <text evidence="12">Protein-lysine N-methyltransferase. Monomethylates PRMT5, modulating its transcriptional activity. May also act as a histone methyltransferase. Plays a critical role in cardiac development. Acts as a key epigenetic regulator of gene expression during cardiac development via its dual activities as a methyltransferase and negative regulator of HDAC1.</text>
</comment>
<dbReference type="SUPFAM" id="SSF144232">
    <property type="entry name" value="HIT/MYND zinc finger-like"/>
    <property type="match status" value="1"/>
</dbReference>
<evidence type="ECO:0000256" key="14">
    <source>
        <dbReference type="ARBA" id="ARBA00093680"/>
    </source>
</evidence>
<evidence type="ECO:0000256" key="4">
    <source>
        <dbReference type="ARBA" id="ARBA00022603"/>
    </source>
</evidence>
<evidence type="ECO:0000256" key="3">
    <source>
        <dbReference type="ARBA" id="ARBA00022490"/>
    </source>
</evidence>
<dbReference type="InterPro" id="IPR044421">
    <property type="entry name" value="SMYD4_SET"/>
</dbReference>
<evidence type="ECO:0000256" key="6">
    <source>
        <dbReference type="ARBA" id="ARBA00022691"/>
    </source>
</evidence>
<evidence type="ECO:0000313" key="20">
    <source>
        <dbReference type="Proteomes" id="UP000663882"/>
    </source>
</evidence>
<feature type="domain" description="SET" evidence="17">
    <location>
        <begin position="299"/>
        <end position="589"/>
    </location>
</feature>
<gene>
    <name evidence="19" type="ORF">RFH988_LOCUS2634</name>
</gene>
<keyword evidence="6" id="KW-0949">S-adenosyl-L-methionine</keyword>
<evidence type="ECO:0000256" key="15">
    <source>
        <dbReference type="PROSITE-ProRule" id="PRU00134"/>
    </source>
</evidence>
<dbReference type="PANTHER" id="PTHR46165">
    <property type="entry name" value="SET AND MYND DOMAIN-CONTAINING PROTEIN 4"/>
    <property type="match status" value="1"/>
</dbReference>
<dbReference type="Pfam" id="PF00856">
    <property type="entry name" value="SET"/>
    <property type="match status" value="1"/>
</dbReference>
<dbReference type="Pfam" id="PF01753">
    <property type="entry name" value="zf-MYND"/>
    <property type="match status" value="1"/>
</dbReference>
<keyword evidence="8 15" id="KW-0863">Zinc-finger</keyword>
<evidence type="ECO:0000256" key="16">
    <source>
        <dbReference type="SAM" id="MobiDB-lite"/>
    </source>
</evidence>
<evidence type="ECO:0000256" key="7">
    <source>
        <dbReference type="ARBA" id="ARBA00022723"/>
    </source>
</evidence>
<evidence type="ECO:0000256" key="2">
    <source>
        <dbReference type="ARBA" id="ARBA00004496"/>
    </source>
</evidence>
<evidence type="ECO:0000256" key="13">
    <source>
        <dbReference type="ARBA" id="ARBA00093635"/>
    </source>
</evidence>
<dbReference type="GO" id="GO:0008270">
    <property type="term" value="F:zinc ion binding"/>
    <property type="evidence" value="ECO:0007669"/>
    <property type="project" value="UniProtKB-KW"/>
</dbReference>
<evidence type="ECO:0000256" key="1">
    <source>
        <dbReference type="ARBA" id="ARBA00004123"/>
    </source>
</evidence>
<feature type="domain" description="MYND-type" evidence="18">
    <location>
        <begin position="344"/>
        <end position="383"/>
    </location>
</feature>
<sequence length="854" mass="98335">MESPFSDMDWLDTASNTLDLAIQKGLYTEFSHLKSDLDRIRFIHNHRTNLLSNTFERYLSSTSSSCLTKNATTAINFRKKGNDYFVEKDLSRAAWCYRASIALSTINSQDMALSYGNLSAVLFELSHYHESIRAIQLANDFYPNELKFKLVFRRAACYHKLNDPERSAYELKICRDLIKKTAGLDRKKIDSFCKEMDHLSRQIAILNKRKEEEEEEEQQQQQQQQQQIKKSYKNLDDLIQNSQTPTETIATCLLKSTEEKTTDEFCPPSPPSPPRSTILIDESKLLLNGPNKYIPCASSTLRLAYSKDKGRHIIANQDIPSDVLILNERPYACLLLPKFAYTYCDHCLTAIVIPYVCPQCSHVLFCSEHCQQRALASYHQYECKHIHILKTLGIAFLAYRTLTITDHETLWTTITQTTIPNDNEEQNNNNHNNHNNNNNIYKSDYSSIQKLITHTEQMSTDDLFHYSLTAYLLSEIIKSTNFLRCNQIKKRDTEQILLASILLKHIQQMICNAQTISITKTNQIDDIIFDNDDDHDEITKRFASAIFPTCALMNHSCVPNIRCVFDQGYLRVYTAKTIRQGEEILNCYGPQKSLMPSIEQRQNVLLEQYFFKCQCEGCSEVQKPQIETLANVSNKKLSGISTTRKLHNPKTTTTTTTTIMNNSTDHSQSQSLIVHDSQQTNDLTRFYLTTSDKLLEAKRIFSQGFSSYTQNHSSWEQSLKLLSDSTRLYEQILREINLDTVNLYEYIASIYNDRNQFEYTCMYLNKCISILKMNLSTSCSSTTILLVDVLRKYAQTLFNCRKFDDARRTIIEAQILLDQMTSTSTISISEDEKRTIGVLQTIEDLKAKCDLCLG</sequence>
<comment type="catalytic activity">
    <reaction evidence="11">
        <text>L-lysyl-[protein] + S-adenosyl-L-methionine = N(6)-methyl-L-lysyl-[protein] + S-adenosyl-L-homocysteine + H(+)</text>
        <dbReference type="Rhea" id="RHEA:51736"/>
        <dbReference type="Rhea" id="RHEA-COMP:9752"/>
        <dbReference type="Rhea" id="RHEA-COMP:13053"/>
        <dbReference type="ChEBI" id="CHEBI:15378"/>
        <dbReference type="ChEBI" id="CHEBI:29969"/>
        <dbReference type="ChEBI" id="CHEBI:57856"/>
        <dbReference type="ChEBI" id="CHEBI:59789"/>
        <dbReference type="ChEBI" id="CHEBI:61929"/>
    </reaction>
</comment>
<evidence type="ECO:0000259" key="17">
    <source>
        <dbReference type="PROSITE" id="PS50280"/>
    </source>
</evidence>
<dbReference type="SUPFAM" id="SSF82199">
    <property type="entry name" value="SET domain"/>
    <property type="match status" value="1"/>
</dbReference>
<dbReference type="Gene3D" id="1.10.220.160">
    <property type="match status" value="1"/>
</dbReference>
<dbReference type="Gene3D" id="2.170.270.10">
    <property type="entry name" value="SET domain"/>
    <property type="match status" value="1"/>
</dbReference>
<dbReference type="InterPro" id="IPR052097">
    <property type="entry name" value="SET-MYND_domain_protein"/>
</dbReference>
<dbReference type="Gene3D" id="1.25.40.10">
    <property type="entry name" value="Tetratricopeptide repeat domain"/>
    <property type="match status" value="1"/>
</dbReference>
<dbReference type="GO" id="GO:0005634">
    <property type="term" value="C:nucleus"/>
    <property type="evidence" value="ECO:0007669"/>
    <property type="project" value="UniProtKB-SubCell"/>
</dbReference>
<dbReference type="GO" id="GO:0042826">
    <property type="term" value="F:histone deacetylase binding"/>
    <property type="evidence" value="ECO:0007669"/>
    <property type="project" value="TreeGrafter"/>
</dbReference>
<keyword evidence="9" id="KW-0862">Zinc</keyword>
<dbReference type="PROSITE" id="PS50280">
    <property type="entry name" value="SET"/>
    <property type="match status" value="1"/>
</dbReference>
<comment type="caution">
    <text evidence="19">The sequence shown here is derived from an EMBL/GenBank/DDBJ whole genome shotgun (WGS) entry which is preliminary data.</text>
</comment>
<evidence type="ECO:0000256" key="10">
    <source>
        <dbReference type="ARBA" id="ARBA00023242"/>
    </source>
</evidence>
<dbReference type="InterPro" id="IPR001214">
    <property type="entry name" value="SET_dom"/>
</dbReference>
<keyword evidence="10" id="KW-0539">Nucleus</keyword>
<protein>
    <recommendedName>
        <fullName evidence="13">Protein-lysine N-methyltransferase SMYD4</fullName>
    </recommendedName>
    <alternativeName>
        <fullName evidence="14">SET and MYND domain-containing protein 4</fullName>
    </alternativeName>
</protein>
<dbReference type="GO" id="GO:0032259">
    <property type="term" value="P:methylation"/>
    <property type="evidence" value="ECO:0007669"/>
    <property type="project" value="UniProtKB-KW"/>
</dbReference>
<dbReference type="InterPro" id="IPR002893">
    <property type="entry name" value="Znf_MYND"/>
</dbReference>
<proteinExistence type="predicted"/>
<dbReference type="AlphaFoldDB" id="A0A813QZG2"/>
<dbReference type="InterPro" id="IPR011990">
    <property type="entry name" value="TPR-like_helical_dom_sf"/>
</dbReference>
<dbReference type="EMBL" id="CAJNOO010000058">
    <property type="protein sequence ID" value="CAF0776082.1"/>
    <property type="molecule type" value="Genomic_DNA"/>
</dbReference>
<evidence type="ECO:0000256" key="9">
    <source>
        <dbReference type="ARBA" id="ARBA00022833"/>
    </source>
</evidence>
<accession>A0A813QZG2</accession>
<evidence type="ECO:0000313" key="19">
    <source>
        <dbReference type="EMBL" id="CAF0776082.1"/>
    </source>
</evidence>
<dbReference type="PANTHER" id="PTHR46165:SF2">
    <property type="entry name" value="SET AND MYND DOMAIN-CONTAINING PROTEIN 4"/>
    <property type="match status" value="1"/>
</dbReference>
<reference evidence="19" key="1">
    <citation type="submission" date="2021-02" db="EMBL/GenBank/DDBJ databases">
        <authorList>
            <person name="Nowell W R."/>
        </authorList>
    </citation>
    <scope>NUCLEOTIDE SEQUENCE</scope>
</reference>
<evidence type="ECO:0000256" key="11">
    <source>
        <dbReference type="ARBA" id="ARBA00048985"/>
    </source>
</evidence>
<dbReference type="GO" id="GO:0005737">
    <property type="term" value="C:cytoplasm"/>
    <property type="evidence" value="ECO:0007669"/>
    <property type="project" value="UniProtKB-SubCell"/>
</dbReference>
<dbReference type="Proteomes" id="UP000663882">
    <property type="component" value="Unassembled WGS sequence"/>
</dbReference>
<evidence type="ECO:0000256" key="5">
    <source>
        <dbReference type="ARBA" id="ARBA00022679"/>
    </source>
</evidence>
<evidence type="ECO:0000256" key="8">
    <source>
        <dbReference type="ARBA" id="ARBA00022771"/>
    </source>
</evidence>
<name>A0A813QZG2_9BILA</name>
<dbReference type="SUPFAM" id="SSF48452">
    <property type="entry name" value="TPR-like"/>
    <property type="match status" value="1"/>
</dbReference>
<keyword evidence="3" id="KW-0963">Cytoplasm</keyword>
<dbReference type="PROSITE" id="PS50865">
    <property type="entry name" value="ZF_MYND_2"/>
    <property type="match status" value="1"/>
</dbReference>
<evidence type="ECO:0000259" key="18">
    <source>
        <dbReference type="PROSITE" id="PS50865"/>
    </source>
</evidence>